<dbReference type="NCBIfam" id="TIGR01728">
    <property type="entry name" value="SsuA_fam"/>
    <property type="match status" value="1"/>
</dbReference>
<dbReference type="Pfam" id="PF09084">
    <property type="entry name" value="NMT1"/>
    <property type="match status" value="1"/>
</dbReference>
<dbReference type="InterPro" id="IPR010067">
    <property type="entry name" value="ABC_SsuA_sub-bd"/>
</dbReference>
<dbReference type="Gene3D" id="3.40.190.10">
    <property type="entry name" value="Periplasmic binding protein-like II"/>
    <property type="match status" value="2"/>
</dbReference>
<organism evidence="7 8">
    <name type="scientific">Actinacidiphila oryziradicis</name>
    <dbReference type="NCBI Taxonomy" id="2571141"/>
    <lineage>
        <taxon>Bacteria</taxon>
        <taxon>Bacillati</taxon>
        <taxon>Actinomycetota</taxon>
        <taxon>Actinomycetes</taxon>
        <taxon>Kitasatosporales</taxon>
        <taxon>Streptomycetaceae</taxon>
        <taxon>Actinacidiphila</taxon>
    </lineage>
</organism>
<dbReference type="PROSITE" id="PS51257">
    <property type="entry name" value="PROKAR_LIPOPROTEIN"/>
    <property type="match status" value="1"/>
</dbReference>
<dbReference type="CDD" id="cd13561">
    <property type="entry name" value="PBP2_SsuA_like_4"/>
    <property type="match status" value="1"/>
</dbReference>
<comment type="subcellular location">
    <subcellularLocation>
        <location evidence="1">Periplasm</location>
    </subcellularLocation>
</comment>
<protein>
    <submittedName>
        <fullName evidence="7">Aliphatic sulfonate ABC transporter substrate-binding protein</fullName>
    </submittedName>
</protein>
<dbReference type="PROSITE" id="PS51318">
    <property type="entry name" value="TAT"/>
    <property type="match status" value="1"/>
</dbReference>
<feature type="domain" description="SsuA/THI5-like" evidence="6">
    <location>
        <begin position="62"/>
        <end position="265"/>
    </location>
</feature>
<dbReference type="RefSeq" id="WP_136729256.1">
    <property type="nucleotide sequence ID" value="NZ_SUMC01000077.1"/>
</dbReference>
<evidence type="ECO:0000313" key="8">
    <source>
        <dbReference type="Proteomes" id="UP000305778"/>
    </source>
</evidence>
<dbReference type="AlphaFoldDB" id="A0A4U0S1S2"/>
<dbReference type="SUPFAM" id="SSF53850">
    <property type="entry name" value="Periplasmic binding protein-like II"/>
    <property type="match status" value="1"/>
</dbReference>
<comment type="caution">
    <text evidence="7">The sequence shown here is derived from an EMBL/GenBank/DDBJ whole genome shotgun (WGS) entry which is preliminary data.</text>
</comment>
<keyword evidence="8" id="KW-1185">Reference proteome</keyword>
<dbReference type="GO" id="GO:0016020">
    <property type="term" value="C:membrane"/>
    <property type="evidence" value="ECO:0007669"/>
    <property type="project" value="InterPro"/>
</dbReference>
<feature type="signal peptide" evidence="5">
    <location>
        <begin position="1"/>
        <end position="23"/>
    </location>
</feature>
<comment type="similarity">
    <text evidence="2">Belongs to the bacterial solute-binding protein SsuA/TauA family.</text>
</comment>
<evidence type="ECO:0000256" key="4">
    <source>
        <dbReference type="ARBA" id="ARBA00022729"/>
    </source>
</evidence>
<feature type="chain" id="PRO_5039538334" evidence="5">
    <location>
        <begin position="24"/>
        <end position="341"/>
    </location>
</feature>
<accession>A0A4U0S1S2</accession>
<dbReference type="Proteomes" id="UP000305778">
    <property type="component" value="Unassembled WGS sequence"/>
</dbReference>
<dbReference type="GO" id="GO:0042626">
    <property type="term" value="F:ATPase-coupled transmembrane transporter activity"/>
    <property type="evidence" value="ECO:0007669"/>
    <property type="project" value="InterPro"/>
</dbReference>
<proteinExistence type="inferred from homology"/>
<evidence type="ECO:0000256" key="1">
    <source>
        <dbReference type="ARBA" id="ARBA00004418"/>
    </source>
</evidence>
<keyword evidence="4 5" id="KW-0732">Signal</keyword>
<name>A0A4U0S1S2_9ACTN</name>
<dbReference type="GO" id="GO:0042597">
    <property type="term" value="C:periplasmic space"/>
    <property type="evidence" value="ECO:0007669"/>
    <property type="project" value="UniProtKB-SubCell"/>
</dbReference>
<evidence type="ECO:0000256" key="3">
    <source>
        <dbReference type="ARBA" id="ARBA00022448"/>
    </source>
</evidence>
<evidence type="ECO:0000256" key="2">
    <source>
        <dbReference type="ARBA" id="ARBA00010742"/>
    </source>
</evidence>
<keyword evidence="3" id="KW-0813">Transport</keyword>
<sequence>MTWKGPLNVSTSLTRRHFSAALAGLVAAALLTACGNGSSAGGSGNTVRFGYIGDFNGASLIAIADAEGLWKKHGLKADTKVFTNGPLQIQALDTGDLDFGYIGPGAMWLPASGQAKVVAINTLGDADRVIAQPGITSMQQLKGKTVAVPEGTSGDMILTLALKKAGMSKSDVKLVPMDPSTIVAAFSSKKVDAAGFWYPATATIKKQVPDLVELAKDSDFADTVSFPTAFVAGNKLVADHPDKVKKVLAVLRDAIAFRSAHTDEAISITAKKLGIPVDQVKADAGNNKLLDLNELDTLTKNGTIDKWLKGMDDYFVGAGKLKQPVDPKTYYTGDLFTGAGQ</sequence>
<dbReference type="EMBL" id="SUMC01000077">
    <property type="protein sequence ID" value="TKA00991.1"/>
    <property type="molecule type" value="Genomic_DNA"/>
</dbReference>
<gene>
    <name evidence="7" type="ORF">FCI23_41445</name>
</gene>
<dbReference type="PANTHER" id="PTHR30024">
    <property type="entry name" value="ALIPHATIC SULFONATES-BINDING PROTEIN-RELATED"/>
    <property type="match status" value="1"/>
</dbReference>
<evidence type="ECO:0000256" key="5">
    <source>
        <dbReference type="SAM" id="SignalP"/>
    </source>
</evidence>
<dbReference type="InterPro" id="IPR015168">
    <property type="entry name" value="SsuA/THI5"/>
</dbReference>
<dbReference type="PANTHER" id="PTHR30024:SF47">
    <property type="entry name" value="TAURINE-BINDING PERIPLASMIC PROTEIN"/>
    <property type="match status" value="1"/>
</dbReference>
<reference evidence="7 8" key="1">
    <citation type="submission" date="2019-04" db="EMBL/GenBank/DDBJ databases">
        <title>Streptomyces oryziradicis sp. nov., a novel actinomycete isolated from rhizosphere soil of rice (Oryza sativa L.).</title>
        <authorList>
            <person name="Li C."/>
        </authorList>
    </citation>
    <scope>NUCLEOTIDE SEQUENCE [LARGE SCALE GENOMIC DNA]</scope>
    <source>
        <strain evidence="7 8">NEAU-C40</strain>
    </source>
</reference>
<dbReference type="OrthoDB" id="7374754at2"/>
<dbReference type="InterPro" id="IPR006311">
    <property type="entry name" value="TAT_signal"/>
</dbReference>
<evidence type="ECO:0000313" key="7">
    <source>
        <dbReference type="EMBL" id="TKA00991.1"/>
    </source>
</evidence>
<evidence type="ECO:0000259" key="6">
    <source>
        <dbReference type="Pfam" id="PF09084"/>
    </source>
</evidence>